<gene>
    <name evidence="2" type="ORF">SAMN05216462_0799</name>
</gene>
<proteinExistence type="predicted"/>
<reference evidence="2 3" key="1">
    <citation type="submission" date="2016-10" db="EMBL/GenBank/DDBJ databases">
        <authorList>
            <person name="de Groot N.N."/>
        </authorList>
    </citation>
    <scope>NUCLEOTIDE SEQUENCE [LARGE SCALE GENOMIC DNA]</scope>
    <source>
        <strain evidence="2 3">D31d</strain>
    </source>
</reference>
<evidence type="ECO:0000313" key="3">
    <source>
        <dbReference type="Proteomes" id="UP000182257"/>
    </source>
</evidence>
<evidence type="ECO:0000259" key="1">
    <source>
        <dbReference type="Pfam" id="PF13240"/>
    </source>
</evidence>
<sequence length="112" mass="12795">MEKEQEKYLPAIHLIQVTHAGNVVVLDPVTLKEEFLVANKTYDRFTNSKGVEFTAEEIVAYTNQRLEQRAAMEEEKGESMSEAESRRAFCPYCGARLKEGNRFCTECGKKID</sequence>
<dbReference type="InterPro" id="IPR026870">
    <property type="entry name" value="Zinc_ribbon_dom"/>
</dbReference>
<accession>A0A1H3YUX5</accession>
<dbReference type="Proteomes" id="UP000182257">
    <property type="component" value="Unassembled WGS sequence"/>
</dbReference>
<dbReference type="Pfam" id="PF13240">
    <property type="entry name" value="Zn_Ribbon_1"/>
    <property type="match status" value="1"/>
</dbReference>
<name>A0A1H3YUX5_XYLRU</name>
<organism evidence="2 3">
    <name type="scientific">Xylanibacter ruminicola</name>
    <name type="common">Prevotella ruminicola</name>
    <dbReference type="NCBI Taxonomy" id="839"/>
    <lineage>
        <taxon>Bacteria</taxon>
        <taxon>Pseudomonadati</taxon>
        <taxon>Bacteroidota</taxon>
        <taxon>Bacteroidia</taxon>
        <taxon>Bacteroidales</taxon>
        <taxon>Prevotellaceae</taxon>
        <taxon>Xylanibacter</taxon>
    </lineage>
</organism>
<dbReference type="EMBL" id="FNRF01000001">
    <property type="protein sequence ID" value="SEA14834.1"/>
    <property type="molecule type" value="Genomic_DNA"/>
</dbReference>
<feature type="domain" description="Zinc-ribbon" evidence="1">
    <location>
        <begin position="89"/>
        <end position="110"/>
    </location>
</feature>
<dbReference type="OrthoDB" id="9815925at2"/>
<dbReference type="AlphaFoldDB" id="A0A1H3YUX5"/>
<evidence type="ECO:0000313" key="2">
    <source>
        <dbReference type="EMBL" id="SEA14834.1"/>
    </source>
</evidence>
<protein>
    <submittedName>
        <fullName evidence="2">Zinc-ribbon domain-containing protein</fullName>
    </submittedName>
</protein>